<dbReference type="GO" id="GO:0005576">
    <property type="term" value="C:extracellular region"/>
    <property type="evidence" value="ECO:0007669"/>
    <property type="project" value="InterPro"/>
</dbReference>
<evidence type="ECO:0000256" key="4">
    <source>
        <dbReference type="ARBA" id="ARBA00023157"/>
    </source>
</evidence>
<dbReference type="VEuPathDB" id="VectorBase:AEPI014466"/>
<dbReference type="SMART" id="SM00494">
    <property type="entry name" value="ChtBD2"/>
    <property type="match status" value="3"/>
</dbReference>
<dbReference type="InterPro" id="IPR036508">
    <property type="entry name" value="Chitin-bd_dom_sf"/>
</dbReference>
<evidence type="ECO:0000313" key="9">
    <source>
        <dbReference type="Proteomes" id="UP000075885"/>
    </source>
</evidence>
<keyword evidence="2" id="KW-0732">Signal</keyword>
<dbReference type="EnsemblMetazoa" id="AEPI014466-RA">
    <property type="protein sequence ID" value="AEPI014466-PA"/>
    <property type="gene ID" value="AEPI014466"/>
</dbReference>
<dbReference type="PROSITE" id="PS50940">
    <property type="entry name" value="CHIT_BIND_II"/>
    <property type="match status" value="3"/>
</dbReference>
<dbReference type="Gene3D" id="2.170.140.10">
    <property type="entry name" value="Chitin binding domain"/>
    <property type="match status" value="3"/>
</dbReference>
<dbReference type="SUPFAM" id="SSF57625">
    <property type="entry name" value="Invertebrate chitin-binding proteins"/>
    <property type="match status" value="3"/>
</dbReference>
<reference evidence="9" key="1">
    <citation type="submission" date="2013-03" db="EMBL/GenBank/DDBJ databases">
        <title>The Genome Sequence of Anopheles epiroticus epiroticus2.</title>
        <authorList>
            <consortium name="The Broad Institute Genomics Platform"/>
            <person name="Neafsey D.E."/>
            <person name="Howell P."/>
            <person name="Walker B."/>
            <person name="Young S.K."/>
            <person name="Zeng Q."/>
            <person name="Gargeya S."/>
            <person name="Fitzgerald M."/>
            <person name="Haas B."/>
            <person name="Abouelleil A."/>
            <person name="Allen A.W."/>
            <person name="Alvarado L."/>
            <person name="Arachchi H.M."/>
            <person name="Berlin A.M."/>
            <person name="Chapman S.B."/>
            <person name="Gainer-Dewar J."/>
            <person name="Goldberg J."/>
            <person name="Griggs A."/>
            <person name="Gujja S."/>
            <person name="Hansen M."/>
            <person name="Howarth C."/>
            <person name="Imamovic A."/>
            <person name="Ireland A."/>
            <person name="Larimer J."/>
            <person name="McCowan C."/>
            <person name="Murphy C."/>
            <person name="Pearson M."/>
            <person name="Poon T.W."/>
            <person name="Priest M."/>
            <person name="Roberts A."/>
            <person name="Saif S."/>
            <person name="Shea T."/>
            <person name="Sisk P."/>
            <person name="Sykes S."/>
            <person name="Wortman J."/>
            <person name="Nusbaum C."/>
            <person name="Birren B."/>
        </authorList>
    </citation>
    <scope>NUCLEOTIDE SEQUENCE [LARGE SCALE GENOMIC DNA]</scope>
    <source>
        <strain evidence="9">Epiroticus2</strain>
    </source>
</reference>
<sequence>MHENLAECNRYVACQHETDHEWFCPPGESFNPRNLQCEPACPTARGFILSVVGVILVVATAEAFFCDGIPSGMRIRFPLPEICNEYISCHHGTEHEWRCPVGRFFSQRSQRCVNACDPSEAINICAGLINNILLRPPLSEFPFSCRRHYECIGGNMITRECPPGTFFSQLDQGCGSIREDFCIPD</sequence>
<evidence type="ECO:0000256" key="6">
    <source>
        <dbReference type="SAM" id="Phobius"/>
    </source>
</evidence>
<protein>
    <recommendedName>
        <fullName evidence="7">Chitin-binding type-2 domain-containing protein</fullName>
    </recommendedName>
</protein>
<proteinExistence type="predicted"/>
<dbReference type="PANTHER" id="PTHR23301:SF0">
    <property type="entry name" value="CHITIN-BINDING TYPE-2 DOMAIN-CONTAINING PROTEIN-RELATED"/>
    <property type="match status" value="1"/>
</dbReference>
<name>A0A182PYS4_9DIPT</name>
<keyword evidence="6" id="KW-0472">Membrane</keyword>
<evidence type="ECO:0000313" key="8">
    <source>
        <dbReference type="EnsemblMetazoa" id="AEPI014466-PA"/>
    </source>
</evidence>
<feature type="domain" description="Chitin-binding type-2" evidence="7">
    <location>
        <begin position="122"/>
        <end position="184"/>
    </location>
</feature>
<evidence type="ECO:0000256" key="5">
    <source>
        <dbReference type="ARBA" id="ARBA00023180"/>
    </source>
</evidence>
<dbReference type="GO" id="GO:0008061">
    <property type="term" value="F:chitin binding"/>
    <property type="evidence" value="ECO:0007669"/>
    <property type="project" value="UniProtKB-KW"/>
</dbReference>
<keyword evidence="9" id="KW-1185">Reference proteome</keyword>
<keyword evidence="6" id="KW-1133">Transmembrane helix</keyword>
<keyword evidence="5" id="KW-0325">Glycoprotein</keyword>
<dbReference type="PANTHER" id="PTHR23301">
    <property type="entry name" value="CHITIN BINDING PERITROPHIN-A"/>
    <property type="match status" value="1"/>
</dbReference>
<dbReference type="AlphaFoldDB" id="A0A182PYS4"/>
<dbReference type="Pfam" id="PF01607">
    <property type="entry name" value="CBM_14"/>
    <property type="match status" value="3"/>
</dbReference>
<accession>A0A182PYS4</accession>
<organism evidence="8 9">
    <name type="scientific">Anopheles epiroticus</name>
    <dbReference type="NCBI Taxonomy" id="199890"/>
    <lineage>
        <taxon>Eukaryota</taxon>
        <taxon>Metazoa</taxon>
        <taxon>Ecdysozoa</taxon>
        <taxon>Arthropoda</taxon>
        <taxon>Hexapoda</taxon>
        <taxon>Insecta</taxon>
        <taxon>Pterygota</taxon>
        <taxon>Neoptera</taxon>
        <taxon>Endopterygota</taxon>
        <taxon>Diptera</taxon>
        <taxon>Nematocera</taxon>
        <taxon>Culicoidea</taxon>
        <taxon>Culicidae</taxon>
        <taxon>Anophelinae</taxon>
        <taxon>Anopheles</taxon>
    </lineage>
</organism>
<evidence type="ECO:0000256" key="2">
    <source>
        <dbReference type="ARBA" id="ARBA00022729"/>
    </source>
</evidence>
<dbReference type="InterPro" id="IPR002557">
    <property type="entry name" value="Chitin-bd_dom"/>
</dbReference>
<evidence type="ECO:0000256" key="3">
    <source>
        <dbReference type="ARBA" id="ARBA00022737"/>
    </source>
</evidence>
<dbReference type="Proteomes" id="UP000075885">
    <property type="component" value="Unassembled WGS sequence"/>
</dbReference>
<keyword evidence="3" id="KW-0677">Repeat</keyword>
<feature type="domain" description="Chitin-binding type-2" evidence="7">
    <location>
        <begin position="63"/>
        <end position="112"/>
    </location>
</feature>
<dbReference type="InterPro" id="IPR051940">
    <property type="entry name" value="Chitin_bind-dev_reg"/>
</dbReference>
<keyword evidence="4" id="KW-1015">Disulfide bond</keyword>
<keyword evidence="1" id="KW-0147">Chitin-binding</keyword>
<reference evidence="8" key="2">
    <citation type="submission" date="2020-05" db="UniProtKB">
        <authorList>
            <consortium name="EnsemblMetazoa"/>
        </authorList>
    </citation>
    <scope>IDENTIFICATION</scope>
    <source>
        <strain evidence="8">Epiroticus2</strain>
    </source>
</reference>
<feature type="transmembrane region" description="Helical" evidence="6">
    <location>
        <begin position="47"/>
        <end position="66"/>
    </location>
</feature>
<keyword evidence="6" id="KW-0812">Transmembrane</keyword>
<feature type="domain" description="Chitin-binding type-2" evidence="7">
    <location>
        <begin position="1"/>
        <end position="37"/>
    </location>
</feature>
<evidence type="ECO:0000256" key="1">
    <source>
        <dbReference type="ARBA" id="ARBA00022669"/>
    </source>
</evidence>
<evidence type="ECO:0000259" key="7">
    <source>
        <dbReference type="PROSITE" id="PS50940"/>
    </source>
</evidence>